<comment type="caution">
    <text evidence="1">The sequence shown here is derived from an EMBL/GenBank/DDBJ whole genome shotgun (WGS) entry which is preliminary data.</text>
</comment>
<protein>
    <submittedName>
        <fullName evidence="1">Uncharacterized protein</fullName>
    </submittedName>
</protein>
<accession>A0ABU5RY76</accession>
<name>A0ABU5RY76_9CYAN</name>
<evidence type="ECO:0000313" key="2">
    <source>
        <dbReference type="Proteomes" id="UP001304461"/>
    </source>
</evidence>
<dbReference type="Proteomes" id="UP001304461">
    <property type="component" value="Unassembled WGS sequence"/>
</dbReference>
<gene>
    <name evidence="1" type="ORF">VB738_15795</name>
</gene>
<dbReference type="EMBL" id="JAYGHX010000015">
    <property type="protein sequence ID" value="MEA5392725.1"/>
    <property type="molecule type" value="Genomic_DNA"/>
</dbReference>
<sequence>MSEPLALSLGQKFELERMTRAIDATGDPQVLRGLAKQLLQAWQSQKAATQWVMRQQLGAPARFGAELTMDAGLLDALRPDSSKGGMDVL</sequence>
<organism evidence="1 2">
    <name type="scientific">Cyanobium gracile UHCC 0139</name>
    <dbReference type="NCBI Taxonomy" id="3110308"/>
    <lineage>
        <taxon>Bacteria</taxon>
        <taxon>Bacillati</taxon>
        <taxon>Cyanobacteriota</taxon>
        <taxon>Cyanophyceae</taxon>
        <taxon>Synechococcales</taxon>
        <taxon>Prochlorococcaceae</taxon>
        <taxon>Cyanobium</taxon>
    </lineage>
</organism>
<keyword evidence="2" id="KW-1185">Reference proteome</keyword>
<evidence type="ECO:0000313" key="1">
    <source>
        <dbReference type="EMBL" id="MEA5392725.1"/>
    </source>
</evidence>
<proteinExistence type="predicted"/>
<dbReference type="RefSeq" id="WP_094586521.1">
    <property type="nucleotide sequence ID" value="NZ_JAYGHX010000015.1"/>
</dbReference>
<reference evidence="1 2" key="1">
    <citation type="submission" date="2023-12" db="EMBL/GenBank/DDBJ databases">
        <title>Baltic Sea Cyanobacteria.</title>
        <authorList>
            <person name="Delbaje E."/>
            <person name="Fewer D.P."/>
            <person name="Shishido T.K."/>
        </authorList>
    </citation>
    <scope>NUCLEOTIDE SEQUENCE [LARGE SCALE GENOMIC DNA]</scope>
    <source>
        <strain evidence="1 2">UHCC 0139</strain>
    </source>
</reference>